<keyword evidence="1" id="KW-0472">Membrane</keyword>
<name>A0A0U1NLI2_9RHOB</name>
<evidence type="ECO:0000313" key="3">
    <source>
        <dbReference type="Proteomes" id="UP000048949"/>
    </source>
</evidence>
<evidence type="ECO:0000256" key="1">
    <source>
        <dbReference type="SAM" id="Phobius"/>
    </source>
</evidence>
<sequence length="82" mass="9203">MNSMHNIDEQTRQARVYAQAMESLQAHNRVYRPSATVADMRANQTSDGGTPLLDWAGGLSAKFCIAFAFITPCYMFWSQVLN</sequence>
<dbReference type="AlphaFoldDB" id="A0A0U1NLI2"/>
<accession>A0A0U1NLI2</accession>
<dbReference type="Proteomes" id="UP000048949">
    <property type="component" value="Unassembled WGS sequence"/>
</dbReference>
<protein>
    <submittedName>
        <fullName evidence="2">Uncharacterized protein</fullName>
    </submittedName>
</protein>
<dbReference type="EMBL" id="CVQV01000006">
    <property type="protein sequence ID" value="CRK75548.1"/>
    <property type="molecule type" value="Genomic_DNA"/>
</dbReference>
<keyword evidence="1" id="KW-1133">Transmembrane helix</keyword>
<keyword evidence="3" id="KW-1185">Reference proteome</keyword>
<organism evidence="2 3">
    <name type="scientific">Nereida ignava</name>
    <dbReference type="NCBI Taxonomy" id="282199"/>
    <lineage>
        <taxon>Bacteria</taxon>
        <taxon>Pseudomonadati</taxon>
        <taxon>Pseudomonadota</taxon>
        <taxon>Alphaproteobacteria</taxon>
        <taxon>Rhodobacterales</taxon>
        <taxon>Roseobacteraceae</taxon>
        <taxon>Nereida</taxon>
    </lineage>
</organism>
<evidence type="ECO:0000313" key="2">
    <source>
        <dbReference type="EMBL" id="CRK75548.1"/>
    </source>
</evidence>
<feature type="transmembrane region" description="Helical" evidence="1">
    <location>
        <begin position="55"/>
        <end position="77"/>
    </location>
</feature>
<dbReference type="RefSeq" id="WP_048598958.1">
    <property type="nucleotide sequence ID" value="NZ_CBFHGK010000019.1"/>
</dbReference>
<proteinExistence type="predicted"/>
<gene>
    <name evidence="2" type="ORF">NIG5292_01597</name>
</gene>
<reference evidence="2 3" key="1">
    <citation type="submission" date="2015-04" db="EMBL/GenBank/DDBJ databases">
        <authorList>
            <person name="Syromyatnikov M.Y."/>
            <person name="Popov V.N."/>
        </authorList>
    </citation>
    <scope>NUCLEOTIDE SEQUENCE [LARGE SCALE GENOMIC DNA]</scope>
    <source>
        <strain evidence="2 3">CECT 5292</strain>
    </source>
</reference>
<keyword evidence="1" id="KW-0812">Transmembrane</keyword>